<proteinExistence type="predicted"/>
<evidence type="ECO:0000256" key="1">
    <source>
        <dbReference type="SAM" id="MobiDB-lite"/>
    </source>
</evidence>
<feature type="region of interest" description="Disordered" evidence="1">
    <location>
        <begin position="1"/>
        <end position="64"/>
    </location>
</feature>
<organism evidence="2 3">
    <name type="scientific">Microbotryum saponariae</name>
    <dbReference type="NCBI Taxonomy" id="289078"/>
    <lineage>
        <taxon>Eukaryota</taxon>
        <taxon>Fungi</taxon>
        <taxon>Dikarya</taxon>
        <taxon>Basidiomycota</taxon>
        <taxon>Pucciniomycotina</taxon>
        <taxon>Microbotryomycetes</taxon>
        <taxon>Microbotryales</taxon>
        <taxon>Microbotryaceae</taxon>
        <taxon>Microbotryum</taxon>
    </lineage>
</organism>
<name>A0A2X0MS92_9BASI</name>
<protein>
    <submittedName>
        <fullName evidence="2">BZ3500_MvSof-1268-A1-R1_Chr1-2g01377 protein</fullName>
    </submittedName>
</protein>
<dbReference type="AlphaFoldDB" id="A0A2X0MS92"/>
<gene>
    <name evidence="2" type="ORF">BZ3500_MVSOF-1268-A1-R1_CHR1-2G01377</name>
</gene>
<dbReference type="EMBL" id="FMWP01000015">
    <property type="protein sequence ID" value="SCZ91390.1"/>
    <property type="molecule type" value="Genomic_DNA"/>
</dbReference>
<dbReference type="Proteomes" id="UP000249723">
    <property type="component" value="Unassembled WGS sequence"/>
</dbReference>
<accession>A0A2X0MS92</accession>
<evidence type="ECO:0000313" key="2">
    <source>
        <dbReference type="EMBL" id="SCZ91390.1"/>
    </source>
</evidence>
<feature type="compositionally biased region" description="Basic and acidic residues" evidence="1">
    <location>
        <begin position="41"/>
        <end position="53"/>
    </location>
</feature>
<keyword evidence="3" id="KW-1185">Reference proteome</keyword>
<evidence type="ECO:0000313" key="3">
    <source>
        <dbReference type="Proteomes" id="UP000249723"/>
    </source>
</evidence>
<reference evidence="3" key="1">
    <citation type="submission" date="2016-10" db="EMBL/GenBank/DDBJ databases">
        <authorList>
            <person name="Jeantristanb JTB J.-T."/>
            <person name="Ricardo R."/>
        </authorList>
    </citation>
    <scope>NUCLEOTIDE SEQUENCE [LARGE SCALE GENOMIC DNA]</scope>
</reference>
<sequence>MTGSQELEVKEQANDGPDATPSKSLEKRSLDMGSASGEDSEDRHSADEKELKHKTLQQLVDEVR</sequence>